<evidence type="ECO:0000256" key="3">
    <source>
        <dbReference type="ARBA" id="ARBA00022483"/>
    </source>
</evidence>
<proteinExistence type="inferred from homology"/>
<feature type="domain" description="Exocyst complex component EXOC6/Sec15 N-terminal" evidence="7">
    <location>
        <begin position="328"/>
        <end position="455"/>
    </location>
</feature>
<evidence type="ECO:0000313" key="9">
    <source>
        <dbReference type="Proteomes" id="UP000735302"/>
    </source>
</evidence>
<evidence type="ECO:0000256" key="2">
    <source>
        <dbReference type="ARBA" id="ARBA00022448"/>
    </source>
</evidence>
<keyword evidence="2" id="KW-0813">Transport</keyword>
<dbReference type="PIRSF" id="PIRSF025007">
    <property type="entry name" value="Sec15"/>
    <property type="match status" value="1"/>
</dbReference>
<dbReference type="GO" id="GO:0006893">
    <property type="term" value="P:Golgi to plasma membrane transport"/>
    <property type="evidence" value="ECO:0007669"/>
    <property type="project" value="TreeGrafter"/>
</dbReference>
<dbReference type="Proteomes" id="UP000735302">
    <property type="component" value="Unassembled WGS sequence"/>
</dbReference>
<dbReference type="AlphaFoldDB" id="A0AAV4B3V4"/>
<name>A0AAV4B3V4_9GAST</name>
<dbReference type="Pfam" id="PF20651">
    <property type="entry name" value="EXOC6_Sec15_N"/>
    <property type="match status" value="2"/>
</dbReference>
<comment type="similarity">
    <text evidence="1">Belongs to the SEC15 family.</text>
</comment>
<evidence type="ECO:0000259" key="7">
    <source>
        <dbReference type="Pfam" id="PF20651"/>
    </source>
</evidence>
<evidence type="ECO:0000256" key="4">
    <source>
        <dbReference type="ARBA" id="ARBA00023054"/>
    </source>
</evidence>
<dbReference type="InterPro" id="IPR046361">
    <property type="entry name" value="EXOC6/Sec15_C"/>
</dbReference>
<feature type="region of interest" description="Disordered" evidence="5">
    <location>
        <begin position="456"/>
        <end position="506"/>
    </location>
</feature>
<dbReference type="EMBL" id="BLXT01004491">
    <property type="protein sequence ID" value="GFO13501.1"/>
    <property type="molecule type" value="Genomic_DNA"/>
</dbReference>
<accession>A0AAV4B3V4</accession>
<dbReference type="InterPro" id="IPR042045">
    <property type="entry name" value="EXOC6/Sec15_C_dom1"/>
</dbReference>
<dbReference type="Gene3D" id="1.10.357.30">
    <property type="entry name" value="Exocyst complex subunit Sec15 C-terminal domain, N-terminal subdomain"/>
    <property type="match status" value="1"/>
</dbReference>
<organism evidence="8 9">
    <name type="scientific">Plakobranchus ocellatus</name>
    <dbReference type="NCBI Taxonomy" id="259542"/>
    <lineage>
        <taxon>Eukaryota</taxon>
        <taxon>Metazoa</taxon>
        <taxon>Spiralia</taxon>
        <taxon>Lophotrochozoa</taxon>
        <taxon>Mollusca</taxon>
        <taxon>Gastropoda</taxon>
        <taxon>Heterobranchia</taxon>
        <taxon>Euthyneura</taxon>
        <taxon>Panpulmonata</taxon>
        <taxon>Sacoglossa</taxon>
        <taxon>Placobranchoidea</taxon>
        <taxon>Plakobranchidae</taxon>
        <taxon>Plakobranchus</taxon>
    </lineage>
</organism>
<evidence type="ECO:0000259" key="6">
    <source>
        <dbReference type="Pfam" id="PF04091"/>
    </source>
</evidence>
<dbReference type="GO" id="GO:0090522">
    <property type="term" value="P:vesicle tethering involved in exocytosis"/>
    <property type="evidence" value="ECO:0007669"/>
    <property type="project" value="InterPro"/>
</dbReference>
<evidence type="ECO:0000256" key="5">
    <source>
        <dbReference type="SAM" id="MobiDB-lite"/>
    </source>
</evidence>
<dbReference type="PANTHER" id="PTHR12702">
    <property type="entry name" value="SEC15"/>
    <property type="match status" value="1"/>
</dbReference>
<evidence type="ECO:0000313" key="8">
    <source>
        <dbReference type="EMBL" id="GFO13501.1"/>
    </source>
</evidence>
<feature type="domain" description="Exocyst complex subunit EXOC6/Sec15 C-terminal" evidence="6">
    <location>
        <begin position="655"/>
        <end position="893"/>
    </location>
</feature>
<protein>
    <submittedName>
        <fullName evidence="8">Exocyst complex component</fullName>
    </submittedName>
</protein>
<keyword evidence="9" id="KW-1185">Reference proteome</keyword>
<keyword evidence="3" id="KW-0268">Exocytosis</keyword>
<dbReference type="GO" id="GO:0000145">
    <property type="term" value="C:exocyst"/>
    <property type="evidence" value="ECO:0007669"/>
    <property type="project" value="TreeGrafter"/>
</dbReference>
<dbReference type="PANTHER" id="PTHR12702:SF0">
    <property type="entry name" value="EXOCYST COMPLEX COMPONENT 6"/>
    <property type="match status" value="1"/>
</dbReference>
<gene>
    <name evidence="8" type="ORF">PoB_004000600</name>
</gene>
<dbReference type="InterPro" id="IPR007225">
    <property type="entry name" value="EXOC6/Sec15"/>
</dbReference>
<evidence type="ECO:0000256" key="1">
    <source>
        <dbReference type="ARBA" id="ARBA00007944"/>
    </source>
</evidence>
<feature type="domain" description="Exocyst complex component EXOC6/Sec15 N-terminal" evidence="7">
    <location>
        <begin position="71"/>
        <end position="114"/>
    </location>
</feature>
<feature type="non-terminal residue" evidence="8">
    <location>
        <position position="903"/>
    </location>
</feature>
<dbReference type="InterPro" id="IPR048359">
    <property type="entry name" value="EXOC6_Sec15_N"/>
</dbReference>
<dbReference type="Pfam" id="PF04091">
    <property type="entry name" value="Sec15_C"/>
    <property type="match status" value="1"/>
</dbReference>
<dbReference type="InterPro" id="IPR042044">
    <property type="entry name" value="EXOC6PINT-1/Sec15/Tip20_C_dom2"/>
</dbReference>
<reference evidence="8 9" key="1">
    <citation type="journal article" date="2021" name="Elife">
        <title>Chloroplast acquisition without the gene transfer in kleptoplastic sea slugs, Plakobranchus ocellatus.</title>
        <authorList>
            <person name="Maeda T."/>
            <person name="Takahashi S."/>
            <person name="Yoshida T."/>
            <person name="Shimamura S."/>
            <person name="Takaki Y."/>
            <person name="Nagai Y."/>
            <person name="Toyoda A."/>
            <person name="Suzuki Y."/>
            <person name="Arimoto A."/>
            <person name="Ishii H."/>
            <person name="Satoh N."/>
            <person name="Nishiyama T."/>
            <person name="Hasebe M."/>
            <person name="Maruyama T."/>
            <person name="Minagawa J."/>
            <person name="Obokata J."/>
            <person name="Shigenobu S."/>
        </authorList>
    </citation>
    <scope>NUCLEOTIDE SEQUENCE [LARGE SCALE GENOMIC DNA]</scope>
</reference>
<comment type="caution">
    <text evidence="8">The sequence shown here is derived from an EMBL/GenBank/DDBJ whole genome shotgun (WGS) entry which is preliminary data.</text>
</comment>
<dbReference type="Gene3D" id="1.20.58.670">
    <property type="entry name" value="Dsl1p vesicle tethering complex, Tip20p subunit, domain D"/>
    <property type="match status" value="1"/>
</dbReference>
<sequence length="903" mass="104547">MAEATPNPAENDDNPWKKLNVPVQDADTLRQEAVEAHHDHLITEIETSEGPLATTLRAVYDGQDIEYFMEKLDARIKNHDHEIERMCNYHYQGFIDSIRELQQVSGDATKLKNNGMVVSRKQELPIINIYIKGTRLKQKDQFKYLGSLISSDGRNNSEVASRIAQAKTNFQKMKTVLTNKNISIRTRRRALECYIEPILMYGCEAWTISKQTQKKLEATEMWFLRRMLRISWTAKKTNDTVLEEAHTTRLLISKIRKRQATFFGHVMRREKLENLVTTGMLEGKRSRGKQREKLIEGLTDWLKAWKSLEAIEATKDRKKWRTMIANAGEIQGLNRDIQASCDPLLSKGDQLVKCQKVQKNVTQAIESLSLCLPVLEMYGKLQEQMKSKRYYPALKTLEQLEHTYLPRVINHWFSQTMSEAIPRLRERIKEASMTELKDFLESIRKHSAKIGEVAMRHAAEQNNMDPKIAEKRVKKRRAPPPPNPFTGEVEHDPSTPASDGDDNEEELSAQDLVDFSPVYRCLHIYTVLGDKEKFESYYRAQRWKQARLSLQPPPNMHESLDLFKRYFHDIIGFFVVEDHILHTTQGLVTRSHMDELWEKAVEKLSATLRSTSARLVSNGTAEQSCKMAYLMLEVKKLIVLFCHTLKGYGFSVGRLLELLLEMRDRYSVILSEQWVQVFNDIFAEDNYTPIMCETPEDYLMVTSQFPYKDKDLEKSEYPRQIPFSQFVPSVFVQVKEYINACLKFSADLHLSHTEIDDMIRKSANQLLMKTLGGCLSNLIKKPKLSLLQLIQISINMNYLEKSCEYLEEYISSITGAQKDSVHIARLHGSAMFKDARSDAEQHIYQQLNLKIDEFLDLASYDWVMLESKGQASSYLMDLIAFLQSTFMSFTNLPIFHTSWANYV</sequence>
<keyword evidence="4" id="KW-0175">Coiled coil</keyword>
<dbReference type="GO" id="GO:0006886">
    <property type="term" value="P:intracellular protein transport"/>
    <property type="evidence" value="ECO:0007669"/>
    <property type="project" value="InterPro"/>
</dbReference>
<dbReference type="GO" id="GO:0016020">
    <property type="term" value="C:membrane"/>
    <property type="evidence" value="ECO:0007669"/>
    <property type="project" value="TreeGrafter"/>
</dbReference>